<reference evidence="1" key="1">
    <citation type="journal article" date="2025" name="Int. J. Syst. Evol. Microbiol.">
        <title>Inconstantimicrobium mannanitabidum sp. nov., a novel member of the family Clostridiaceae isolated from anoxic soil under the treatment of reductive soil disinfestation.</title>
        <authorList>
            <person name="Ueki A."/>
            <person name="Tonouchi A."/>
            <person name="Honma S."/>
            <person name="Kaku N."/>
            <person name="Ueki K."/>
        </authorList>
    </citation>
    <scope>NUCLEOTIDE SEQUENCE</scope>
    <source>
        <strain evidence="1">TW13</strain>
    </source>
</reference>
<organism evidence="1 2">
    <name type="scientific">Inconstantimicrobium mannanitabidum</name>
    <dbReference type="NCBI Taxonomy" id="1604901"/>
    <lineage>
        <taxon>Bacteria</taxon>
        <taxon>Bacillati</taxon>
        <taxon>Bacillota</taxon>
        <taxon>Clostridia</taxon>
        <taxon>Eubacteriales</taxon>
        <taxon>Clostridiaceae</taxon>
        <taxon>Inconstantimicrobium</taxon>
    </lineage>
</organism>
<evidence type="ECO:0000313" key="2">
    <source>
        <dbReference type="Proteomes" id="UP001058074"/>
    </source>
</evidence>
<dbReference type="Proteomes" id="UP001058074">
    <property type="component" value="Unassembled WGS sequence"/>
</dbReference>
<proteinExistence type="predicted"/>
<protein>
    <submittedName>
        <fullName evidence="1">Uncharacterized protein</fullName>
    </submittedName>
</protein>
<evidence type="ECO:0000313" key="1">
    <source>
        <dbReference type="EMBL" id="GKX65836.1"/>
    </source>
</evidence>
<sequence>MSNAINMIVENGVFYYGTFDTSNIDTFLAGLTDTQKLGLGKDSIKFNASPKLHDYDFAGKGDRKVKGMEGLAWEIKASGTCIDFNDKVLGASLLEKDSSNASTKFDVFKPLSDIKTELYKDLLIVGKEKGKTDPVAILIKNTYNNNGVSLEMKDKENAGVSLEFEGHYDMTDLDDAPFRIFKPKDLA</sequence>
<keyword evidence="2" id="KW-1185">Reference proteome</keyword>
<name>A0ACB5RA40_9CLOT</name>
<gene>
    <name evidence="1" type="ORF">rsdtw13_10940</name>
</gene>
<accession>A0ACB5RA40</accession>
<comment type="caution">
    <text evidence="1">The sequence shown here is derived from an EMBL/GenBank/DDBJ whole genome shotgun (WGS) entry which is preliminary data.</text>
</comment>
<dbReference type="EMBL" id="BROD01000001">
    <property type="protein sequence ID" value="GKX65836.1"/>
    <property type="molecule type" value="Genomic_DNA"/>
</dbReference>